<gene>
    <name evidence="2" type="ORF">HOLleu_34914</name>
</gene>
<dbReference type="PANTHER" id="PTHR47331:SF1">
    <property type="entry name" value="GAG-LIKE PROTEIN"/>
    <property type="match status" value="1"/>
</dbReference>
<evidence type="ECO:0000256" key="1">
    <source>
        <dbReference type="SAM" id="MobiDB-lite"/>
    </source>
</evidence>
<evidence type="ECO:0008006" key="4">
    <source>
        <dbReference type="Google" id="ProtNLM"/>
    </source>
</evidence>
<keyword evidence="3" id="KW-1185">Reference proteome</keyword>
<sequence>MAEMQIENEIANAEVEVKVLEEEGFSVGSGSGKGLKIGNRGNVPDYGATKIKVSAPDAPEGTGVGKRRSTSLQVPSVNKPQELYKAISTAVNMPKLEMITFSGDPSEFWGFMNNHEASVASKTIDRRPNLRISYRIVRAKKASEMISSGEDPKFLHMTEFVERAAKAANSMYGSNIGKAEEEQRKNSKGNSGVRKASVFATSRDTSLCERGLVEEVGLVGESKAFSVKTVTGKGNALGFEVSLLVPDMEGREHIEIPRVLAVDKLPISSENMPTQEDLSKWPHLNDVDIPVTNLKEVKLLIGCDTPEAFWVVEQRKGRRKEPYAVRTLLGWTLVGPTGKRQTNLNAFTVNHICQTCTDDQLQKQIKRFGELDHSFTKGEETV</sequence>
<name>A0A9Q0YLX8_HOLLE</name>
<evidence type="ECO:0000313" key="3">
    <source>
        <dbReference type="Proteomes" id="UP001152320"/>
    </source>
</evidence>
<feature type="region of interest" description="Disordered" evidence="1">
    <location>
        <begin position="175"/>
        <end position="196"/>
    </location>
</feature>
<dbReference type="AlphaFoldDB" id="A0A9Q0YLX8"/>
<reference evidence="2" key="1">
    <citation type="submission" date="2021-10" db="EMBL/GenBank/DDBJ databases">
        <title>Tropical sea cucumber genome reveals ecological adaptation and Cuvierian tubules defense mechanism.</title>
        <authorList>
            <person name="Chen T."/>
        </authorList>
    </citation>
    <scope>NUCLEOTIDE SEQUENCE</scope>
    <source>
        <strain evidence="2">Nanhai2018</strain>
        <tissue evidence="2">Muscle</tissue>
    </source>
</reference>
<accession>A0A9Q0YLX8</accession>
<comment type="caution">
    <text evidence="2">The sequence shown here is derived from an EMBL/GenBank/DDBJ whole genome shotgun (WGS) entry which is preliminary data.</text>
</comment>
<dbReference type="PANTHER" id="PTHR47331">
    <property type="entry name" value="PHD-TYPE DOMAIN-CONTAINING PROTEIN"/>
    <property type="match status" value="1"/>
</dbReference>
<evidence type="ECO:0000313" key="2">
    <source>
        <dbReference type="EMBL" id="KAJ8024878.1"/>
    </source>
</evidence>
<organism evidence="2 3">
    <name type="scientific">Holothuria leucospilota</name>
    <name type="common">Black long sea cucumber</name>
    <name type="synonym">Mertensiothuria leucospilota</name>
    <dbReference type="NCBI Taxonomy" id="206669"/>
    <lineage>
        <taxon>Eukaryota</taxon>
        <taxon>Metazoa</taxon>
        <taxon>Echinodermata</taxon>
        <taxon>Eleutherozoa</taxon>
        <taxon>Echinozoa</taxon>
        <taxon>Holothuroidea</taxon>
        <taxon>Aspidochirotacea</taxon>
        <taxon>Aspidochirotida</taxon>
        <taxon>Holothuriidae</taxon>
        <taxon>Holothuria</taxon>
    </lineage>
</organism>
<protein>
    <recommendedName>
        <fullName evidence="4">Peptidase aspartic putative domain-containing protein</fullName>
    </recommendedName>
</protein>
<dbReference type="Proteomes" id="UP001152320">
    <property type="component" value="Chromosome 18"/>
</dbReference>
<proteinExistence type="predicted"/>
<dbReference type="EMBL" id="JAIZAY010000018">
    <property type="protein sequence ID" value="KAJ8024878.1"/>
    <property type="molecule type" value="Genomic_DNA"/>
</dbReference>